<sequence>MSVKLLSFFILFQICFSIVNTCTCLHETDTLESFCIEHNVLKLEIKNETKVDEWNYRYDVNVLKVLKGDESFIDRKELNTGSGYSYCSLQLFPYKTMVLAVDSKMRADFCSYREYFWAGDNKDEYKFSQQNCTGHNLRD</sequence>
<evidence type="ECO:0008006" key="4">
    <source>
        <dbReference type="Google" id="ProtNLM"/>
    </source>
</evidence>
<proteinExistence type="predicted"/>
<reference evidence="2 3" key="1">
    <citation type="journal article" date="2018" name="Gigascience">
        <title>Genomes of trombidid mites reveal novel predicted allergens and laterally-transferred genes associated with secondary metabolism.</title>
        <authorList>
            <person name="Dong X."/>
            <person name="Chaisiri K."/>
            <person name="Xia D."/>
            <person name="Armstrong S.D."/>
            <person name="Fang Y."/>
            <person name="Donnelly M.J."/>
            <person name="Kadowaki T."/>
            <person name="McGarry J.W."/>
            <person name="Darby A.C."/>
            <person name="Makepeace B.L."/>
        </authorList>
    </citation>
    <scope>NUCLEOTIDE SEQUENCE [LARGE SCALE GENOMIC DNA]</scope>
    <source>
        <strain evidence="2">UoL-UT</strain>
    </source>
</reference>
<dbReference type="EMBL" id="NCKV01002392">
    <property type="protein sequence ID" value="RWS26906.1"/>
    <property type="molecule type" value="Genomic_DNA"/>
</dbReference>
<evidence type="ECO:0000313" key="2">
    <source>
        <dbReference type="EMBL" id="RWS26906.1"/>
    </source>
</evidence>
<keyword evidence="1" id="KW-0732">Signal</keyword>
<dbReference type="InterPro" id="IPR008993">
    <property type="entry name" value="TIMP-like_OB-fold"/>
</dbReference>
<gene>
    <name evidence="2" type="ORF">B4U80_13737</name>
</gene>
<name>A0A443SHB0_9ACAR</name>
<dbReference type="Proteomes" id="UP000288716">
    <property type="component" value="Unassembled WGS sequence"/>
</dbReference>
<dbReference type="AlphaFoldDB" id="A0A443SHB0"/>
<dbReference type="SUPFAM" id="SSF50242">
    <property type="entry name" value="TIMP-like"/>
    <property type="match status" value="1"/>
</dbReference>
<evidence type="ECO:0000313" key="3">
    <source>
        <dbReference type="Proteomes" id="UP000288716"/>
    </source>
</evidence>
<comment type="caution">
    <text evidence="2">The sequence shown here is derived from an EMBL/GenBank/DDBJ whole genome shotgun (WGS) entry which is preliminary data.</text>
</comment>
<organism evidence="2 3">
    <name type="scientific">Leptotrombidium deliense</name>
    <dbReference type="NCBI Taxonomy" id="299467"/>
    <lineage>
        <taxon>Eukaryota</taxon>
        <taxon>Metazoa</taxon>
        <taxon>Ecdysozoa</taxon>
        <taxon>Arthropoda</taxon>
        <taxon>Chelicerata</taxon>
        <taxon>Arachnida</taxon>
        <taxon>Acari</taxon>
        <taxon>Acariformes</taxon>
        <taxon>Trombidiformes</taxon>
        <taxon>Prostigmata</taxon>
        <taxon>Anystina</taxon>
        <taxon>Parasitengona</taxon>
        <taxon>Trombiculoidea</taxon>
        <taxon>Trombiculidae</taxon>
        <taxon>Leptotrombidium</taxon>
    </lineage>
</organism>
<evidence type="ECO:0000256" key="1">
    <source>
        <dbReference type="SAM" id="SignalP"/>
    </source>
</evidence>
<keyword evidence="3" id="KW-1185">Reference proteome</keyword>
<feature type="chain" id="PRO_5019129744" description="NTR domain-containing protein" evidence="1">
    <location>
        <begin position="18"/>
        <end position="139"/>
    </location>
</feature>
<accession>A0A443SHB0</accession>
<dbReference type="VEuPathDB" id="VectorBase:LDEU005134"/>
<dbReference type="Gene3D" id="2.40.50.120">
    <property type="match status" value="1"/>
</dbReference>
<feature type="signal peptide" evidence="1">
    <location>
        <begin position="1"/>
        <end position="17"/>
    </location>
</feature>
<protein>
    <recommendedName>
        <fullName evidence="4">NTR domain-containing protein</fullName>
    </recommendedName>
</protein>